<dbReference type="PANTHER" id="PTHR43372">
    <property type="entry name" value="FATTY-ACID AMIDE HYDROLASE"/>
    <property type="match status" value="1"/>
</dbReference>
<dbReference type="STRING" id="406100.SAMN04488052_102177"/>
<dbReference type="GO" id="GO:0012505">
    <property type="term" value="C:endomembrane system"/>
    <property type="evidence" value="ECO:0007669"/>
    <property type="project" value="TreeGrafter"/>
</dbReference>
<protein>
    <submittedName>
        <fullName evidence="2">Amidase</fullName>
    </submittedName>
</protein>
<name>A0A1H8RQU6_9GAMM</name>
<dbReference type="NCBIfam" id="NF004816">
    <property type="entry name" value="PRK06170.1"/>
    <property type="match status" value="1"/>
</dbReference>
<dbReference type="PANTHER" id="PTHR43372:SF4">
    <property type="entry name" value="FATTY-ACID AMIDE HYDROLASE 2"/>
    <property type="match status" value="1"/>
</dbReference>
<evidence type="ECO:0000313" key="2">
    <source>
        <dbReference type="EMBL" id="SEO68554.1"/>
    </source>
</evidence>
<reference evidence="2 3" key="1">
    <citation type="submission" date="2016-10" db="EMBL/GenBank/DDBJ databases">
        <authorList>
            <person name="de Groot N.N."/>
        </authorList>
    </citation>
    <scope>NUCLEOTIDE SEQUENCE [LARGE SCALE GENOMIC DNA]</scope>
    <source>
        <strain evidence="2 3">CGMCC 1.6291</strain>
    </source>
</reference>
<evidence type="ECO:0000259" key="1">
    <source>
        <dbReference type="Pfam" id="PF01425"/>
    </source>
</evidence>
<dbReference type="RefSeq" id="WP_091640712.1">
    <property type="nucleotide sequence ID" value="NZ_FOEG01000002.1"/>
</dbReference>
<accession>A0A1H8RQU6</accession>
<dbReference type="InterPro" id="IPR052739">
    <property type="entry name" value="FAAH2"/>
</dbReference>
<dbReference type="Gene3D" id="3.90.1300.10">
    <property type="entry name" value="Amidase signature (AS) domain"/>
    <property type="match status" value="1"/>
</dbReference>
<dbReference type="EMBL" id="FOEG01000002">
    <property type="protein sequence ID" value="SEO68554.1"/>
    <property type="molecule type" value="Genomic_DNA"/>
</dbReference>
<dbReference type="InterPro" id="IPR023631">
    <property type="entry name" value="Amidase_dom"/>
</dbReference>
<dbReference type="AlphaFoldDB" id="A0A1H8RQU6"/>
<feature type="domain" description="Amidase" evidence="1">
    <location>
        <begin position="25"/>
        <end position="464"/>
    </location>
</feature>
<dbReference type="InterPro" id="IPR036928">
    <property type="entry name" value="AS_sf"/>
</dbReference>
<proteinExistence type="predicted"/>
<gene>
    <name evidence="2" type="ORF">SAMN04488052_102177</name>
</gene>
<dbReference type="Pfam" id="PF01425">
    <property type="entry name" value="Amidase"/>
    <property type="match status" value="1"/>
</dbReference>
<keyword evidence="3" id="KW-1185">Reference proteome</keyword>
<dbReference type="SUPFAM" id="SSF75304">
    <property type="entry name" value="Amidase signature (AS) enzymes"/>
    <property type="match status" value="1"/>
</dbReference>
<sequence>MDLAYHSAARLALMIREGEVSAEALLEHLLARMTVCNPPLNAVVVTDVDAARQRAREADAALARGERWGPLHGVPMTVKETYEIVGMPTTAGAPSLREHRSTHNAVAVQRLLDAGAVIYGKTNVPLFAGDLQTYNAIYGTTVNPWNPECTPGGSSGGSAAALAAGLTPLELGSDIGGSIRTPASFCGVCGHKPSYGIVSMRGHIPGPPGSLSVADISVAGPLARTVDDLDLAIGLLLGPDPEQATGWRVELPPARHDYGREFRVAAWLDDPGCPVDAEVVALLEGLVERLRGEGIAIDTAARPAGIGIARSHDTYYQLLTATMGAGLPEQVFSGMLAQADSAAPDDTGYPARFARGATQRHAQWLRANETRLHMREAWQTFFGAFDVMLAPAIHVPPFAHDHGQPMAERRLPVNGVDRPYMDVLTWAGLAGVVHLPATVVPVGRTRAGLPVGVQIIGPYLEDATPLAFARFVEAVTGGFEAPPGY</sequence>
<evidence type="ECO:0000313" key="3">
    <source>
        <dbReference type="Proteomes" id="UP000199657"/>
    </source>
</evidence>
<organism evidence="2 3">
    <name type="scientific">Aquisalimonas asiatica</name>
    <dbReference type="NCBI Taxonomy" id="406100"/>
    <lineage>
        <taxon>Bacteria</taxon>
        <taxon>Pseudomonadati</taxon>
        <taxon>Pseudomonadota</taxon>
        <taxon>Gammaproteobacteria</taxon>
        <taxon>Chromatiales</taxon>
        <taxon>Ectothiorhodospiraceae</taxon>
        <taxon>Aquisalimonas</taxon>
    </lineage>
</organism>
<dbReference type="Proteomes" id="UP000199657">
    <property type="component" value="Unassembled WGS sequence"/>
</dbReference>
<dbReference type="OrthoDB" id="9811471at2"/>